<evidence type="ECO:0000256" key="1">
    <source>
        <dbReference type="ARBA" id="ARBA00023125"/>
    </source>
</evidence>
<feature type="domain" description="HTH tetR-type" evidence="3">
    <location>
        <begin position="13"/>
        <end position="73"/>
    </location>
</feature>
<evidence type="ECO:0000256" key="2">
    <source>
        <dbReference type="PROSITE-ProRule" id="PRU00335"/>
    </source>
</evidence>
<dbReference type="SUPFAM" id="SSF46689">
    <property type="entry name" value="Homeodomain-like"/>
    <property type="match status" value="1"/>
</dbReference>
<dbReference type="AlphaFoldDB" id="A0A3N1ZSS3"/>
<organism evidence="4 5">
    <name type="scientific">Luteococcus japonicus</name>
    <dbReference type="NCBI Taxonomy" id="33984"/>
    <lineage>
        <taxon>Bacteria</taxon>
        <taxon>Bacillati</taxon>
        <taxon>Actinomycetota</taxon>
        <taxon>Actinomycetes</taxon>
        <taxon>Propionibacteriales</taxon>
        <taxon>Propionibacteriaceae</taxon>
        <taxon>Luteococcus</taxon>
    </lineage>
</organism>
<protein>
    <submittedName>
        <fullName evidence="4">TetR family transcriptional regulator</fullName>
    </submittedName>
</protein>
<dbReference type="Proteomes" id="UP000275749">
    <property type="component" value="Unassembled WGS sequence"/>
</dbReference>
<proteinExistence type="predicted"/>
<dbReference type="SUPFAM" id="SSF48498">
    <property type="entry name" value="Tetracyclin repressor-like, C-terminal domain"/>
    <property type="match status" value="1"/>
</dbReference>
<comment type="caution">
    <text evidence="4">The sequence shown here is derived from an EMBL/GenBank/DDBJ whole genome shotgun (WGS) entry which is preliminary data.</text>
</comment>
<dbReference type="Gene3D" id="1.10.10.60">
    <property type="entry name" value="Homeodomain-like"/>
    <property type="match status" value="1"/>
</dbReference>
<feature type="DNA-binding region" description="H-T-H motif" evidence="2">
    <location>
        <begin position="36"/>
        <end position="55"/>
    </location>
</feature>
<evidence type="ECO:0000313" key="5">
    <source>
        <dbReference type="Proteomes" id="UP000275749"/>
    </source>
</evidence>
<dbReference type="InterPro" id="IPR001647">
    <property type="entry name" value="HTH_TetR"/>
</dbReference>
<dbReference type="GO" id="GO:0000976">
    <property type="term" value="F:transcription cis-regulatory region binding"/>
    <property type="evidence" value="ECO:0007669"/>
    <property type="project" value="TreeGrafter"/>
</dbReference>
<sequence>MVNKSRGRPSTPSDSRDRILQAARQRFTADGYTGTSLRAIARDADVDHALVSYYFGGKEGLFRAVTELVFTPAQIFDAITARTPPDRFAATLLHTALTAWDRPDYQAGLGRLITDALTTPAAQRALREYLENEMIGRLAHLLGGTRAHQRAAAVASLISGLYFTRYILKLEPTASMTAEELTQQLAPTLQTLLHRHP</sequence>
<name>A0A3N1ZSS3_9ACTN</name>
<dbReference type="InterPro" id="IPR036271">
    <property type="entry name" value="Tet_transcr_reg_TetR-rel_C_sf"/>
</dbReference>
<dbReference type="RefSeq" id="WP_170165217.1">
    <property type="nucleotide sequence ID" value="NZ_RKHG01000001.1"/>
</dbReference>
<dbReference type="PANTHER" id="PTHR30055">
    <property type="entry name" value="HTH-TYPE TRANSCRIPTIONAL REGULATOR RUTR"/>
    <property type="match status" value="1"/>
</dbReference>
<dbReference type="Pfam" id="PF00440">
    <property type="entry name" value="TetR_N"/>
    <property type="match status" value="1"/>
</dbReference>
<dbReference type="PROSITE" id="PS50977">
    <property type="entry name" value="HTH_TETR_2"/>
    <property type="match status" value="1"/>
</dbReference>
<dbReference type="InterPro" id="IPR009057">
    <property type="entry name" value="Homeodomain-like_sf"/>
</dbReference>
<dbReference type="EMBL" id="RKHG01000001">
    <property type="protein sequence ID" value="ROR53437.1"/>
    <property type="molecule type" value="Genomic_DNA"/>
</dbReference>
<dbReference type="PANTHER" id="PTHR30055:SF235">
    <property type="entry name" value="TRANSCRIPTIONAL REGULATORY PROTEIN"/>
    <property type="match status" value="1"/>
</dbReference>
<dbReference type="InterPro" id="IPR050109">
    <property type="entry name" value="HTH-type_TetR-like_transc_reg"/>
</dbReference>
<evidence type="ECO:0000259" key="3">
    <source>
        <dbReference type="PROSITE" id="PS50977"/>
    </source>
</evidence>
<dbReference type="Gene3D" id="1.10.357.10">
    <property type="entry name" value="Tetracycline Repressor, domain 2"/>
    <property type="match status" value="1"/>
</dbReference>
<accession>A0A3N1ZSS3</accession>
<gene>
    <name evidence="4" type="ORF">EDD41_0586</name>
</gene>
<dbReference type="InterPro" id="IPR041678">
    <property type="entry name" value="TetR_C_16"/>
</dbReference>
<dbReference type="Pfam" id="PF17920">
    <property type="entry name" value="TetR_C_16"/>
    <property type="match status" value="1"/>
</dbReference>
<keyword evidence="1 2" id="KW-0238">DNA-binding</keyword>
<reference evidence="4 5" key="1">
    <citation type="submission" date="2018-11" db="EMBL/GenBank/DDBJ databases">
        <title>Sequencing the genomes of 1000 actinobacteria strains.</title>
        <authorList>
            <person name="Klenk H.-P."/>
        </authorList>
    </citation>
    <scope>NUCLEOTIDE SEQUENCE [LARGE SCALE GENOMIC DNA]</scope>
    <source>
        <strain evidence="4 5">DSM 10546</strain>
    </source>
</reference>
<dbReference type="PRINTS" id="PR00455">
    <property type="entry name" value="HTHTETR"/>
</dbReference>
<evidence type="ECO:0000313" key="4">
    <source>
        <dbReference type="EMBL" id="ROR53437.1"/>
    </source>
</evidence>
<dbReference type="GO" id="GO:0003700">
    <property type="term" value="F:DNA-binding transcription factor activity"/>
    <property type="evidence" value="ECO:0007669"/>
    <property type="project" value="TreeGrafter"/>
</dbReference>